<reference evidence="2 3" key="1">
    <citation type="submission" date="2024-08" db="EMBL/GenBank/DDBJ databases">
        <authorList>
            <person name="Cucini C."/>
            <person name="Frati F."/>
        </authorList>
    </citation>
    <scope>NUCLEOTIDE SEQUENCE [LARGE SCALE GENOMIC DNA]</scope>
</reference>
<sequence length="702" mass="80366">MGSFNFAMTFCSFSHATQSAGKRGFVTRKMHHVPTAYVLLLVMSSHFILLSFSLPEDSDNRKDNLHFVAGHEFVSGKSVEYLPDPIFYDTYIPILFKIPVPRHTEIALKLIWGDVQSCSKTKTGNLCPIAYHLFKVIKRLGDDMGFWKPFYINHTATRKESQKRRAGFEVICNEIGPHFFRSYTSQAQLDGYVKAIRACSRFGSTLPYHKPNESWVVDKAVYYRMLESYKDEYFDHLPQQGKVDWAITMNTYGAVHGLLLTNHVMESVRLATALRICQSGLIPETFVSMDMLRQQLKSVPKSLGRWNYQLVYNNLEEDIEEYYKLPLADCSFSDEYSFIIRILVPVKRSELYHRLVEITTIPFLEKLSNTSGMPERLCSLKLPASKLRLIETSTGLLLDTQCEPNQLCKTSEVSTVFENDACTLAVLTDNRQLITTTCKFFCFTVDASALPLIRRINSDTYILVGSSDTKIHINCFNKPSDLIPISMKNMGALRIKLACNCHLLYSNFVSYRPREPCGAKTVVEHILPYHWYTHKLNSTLDKYEHPIENDIIEGVANITSTNDSLIIPPPNNSGQELTEKYEIEDEQIEKSVAKQEEELGNEFRSKPQPRIVYQRVHEMSGGLVVQLCILWILVVVLAATTFVLGYHVYKLKKWRELQAYKDTRIVYSIPKTPDENKINGIRTASGGTRVAWDAFYDLFTVH</sequence>
<proteinExistence type="predicted"/>
<protein>
    <submittedName>
        <fullName evidence="2">Uncharacterized protein</fullName>
    </submittedName>
</protein>
<keyword evidence="1" id="KW-0812">Transmembrane</keyword>
<organism evidence="2 3">
    <name type="scientific">Orchesella dallaii</name>
    <dbReference type="NCBI Taxonomy" id="48710"/>
    <lineage>
        <taxon>Eukaryota</taxon>
        <taxon>Metazoa</taxon>
        <taxon>Ecdysozoa</taxon>
        <taxon>Arthropoda</taxon>
        <taxon>Hexapoda</taxon>
        <taxon>Collembola</taxon>
        <taxon>Entomobryomorpha</taxon>
        <taxon>Entomobryoidea</taxon>
        <taxon>Orchesellidae</taxon>
        <taxon>Orchesellinae</taxon>
        <taxon>Orchesella</taxon>
    </lineage>
</organism>
<evidence type="ECO:0000256" key="1">
    <source>
        <dbReference type="SAM" id="Phobius"/>
    </source>
</evidence>
<keyword evidence="1" id="KW-0472">Membrane</keyword>
<keyword evidence="1" id="KW-1133">Transmembrane helix</keyword>
<name>A0ABP1Q9U1_9HEXA</name>
<evidence type="ECO:0000313" key="3">
    <source>
        <dbReference type="Proteomes" id="UP001642540"/>
    </source>
</evidence>
<comment type="caution">
    <text evidence="2">The sequence shown here is derived from an EMBL/GenBank/DDBJ whole genome shotgun (WGS) entry which is preliminary data.</text>
</comment>
<gene>
    <name evidence="2" type="ORF">ODALV1_LOCUS8950</name>
</gene>
<evidence type="ECO:0000313" key="2">
    <source>
        <dbReference type="EMBL" id="CAL8095009.1"/>
    </source>
</evidence>
<feature type="transmembrane region" description="Helical" evidence="1">
    <location>
        <begin position="623"/>
        <end position="649"/>
    </location>
</feature>
<dbReference type="Proteomes" id="UP001642540">
    <property type="component" value="Unassembled WGS sequence"/>
</dbReference>
<accession>A0ABP1Q9U1</accession>
<dbReference type="EMBL" id="CAXLJM020000027">
    <property type="protein sequence ID" value="CAL8095009.1"/>
    <property type="molecule type" value="Genomic_DNA"/>
</dbReference>
<keyword evidence="3" id="KW-1185">Reference proteome</keyword>